<name>A0A085W9G1_9BACT</name>
<feature type="compositionally biased region" description="Pro residues" evidence="6">
    <location>
        <begin position="379"/>
        <end position="395"/>
    </location>
</feature>
<dbReference type="CDD" id="cd14014">
    <property type="entry name" value="STKc_PknB_like"/>
    <property type="match status" value="1"/>
</dbReference>
<evidence type="ECO:0000259" key="7">
    <source>
        <dbReference type="PROSITE" id="PS50011"/>
    </source>
</evidence>
<evidence type="ECO:0000313" key="9">
    <source>
        <dbReference type="Proteomes" id="UP000028725"/>
    </source>
</evidence>
<evidence type="ECO:0000256" key="3">
    <source>
        <dbReference type="ARBA" id="ARBA00022777"/>
    </source>
</evidence>
<evidence type="ECO:0000256" key="4">
    <source>
        <dbReference type="ARBA" id="ARBA00022840"/>
    </source>
</evidence>
<keyword evidence="3" id="KW-0418">Kinase</keyword>
<dbReference type="AlphaFoldDB" id="A0A085W9G1"/>
<dbReference type="Gene3D" id="1.10.510.10">
    <property type="entry name" value="Transferase(Phosphotransferase) domain 1"/>
    <property type="match status" value="1"/>
</dbReference>
<gene>
    <name evidence="8" type="ORF">DB31_2118</name>
</gene>
<organism evidence="8 9">
    <name type="scientific">Hyalangium minutum</name>
    <dbReference type="NCBI Taxonomy" id="394096"/>
    <lineage>
        <taxon>Bacteria</taxon>
        <taxon>Pseudomonadati</taxon>
        <taxon>Myxococcota</taxon>
        <taxon>Myxococcia</taxon>
        <taxon>Myxococcales</taxon>
        <taxon>Cystobacterineae</taxon>
        <taxon>Archangiaceae</taxon>
        <taxon>Hyalangium</taxon>
    </lineage>
</organism>
<dbReference type="InterPro" id="IPR011009">
    <property type="entry name" value="Kinase-like_dom_sf"/>
</dbReference>
<dbReference type="SUPFAM" id="SSF56112">
    <property type="entry name" value="Protein kinase-like (PK-like)"/>
    <property type="match status" value="1"/>
</dbReference>
<dbReference type="STRING" id="394096.DB31_2118"/>
<evidence type="ECO:0000256" key="1">
    <source>
        <dbReference type="ARBA" id="ARBA00022679"/>
    </source>
</evidence>
<dbReference type="PANTHER" id="PTHR43289">
    <property type="entry name" value="MITOGEN-ACTIVATED PROTEIN KINASE KINASE KINASE 20-RELATED"/>
    <property type="match status" value="1"/>
</dbReference>
<dbReference type="RefSeq" id="WP_052420397.1">
    <property type="nucleotide sequence ID" value="NZ_JMCB01000014.1"/>
</dbReference>
<comment type="caution">
    <text evidence="8">The sequence shown here is derived from an EMBL/GenBank/DDBJ whole genome shotgun (WGS) entry which is preliminary data.</text>
</comment>
<dbReference type="OrthoDB" id="9801841at2"/>
<feature type="region of interest" description="Disordered" evidence="6">
    <location>
        <begin position="329"/>
        <end position="363"/>
    </location>
</feature>
<dbReference type="InterPro" id="IPR017441">
    <property type="entry name" value="Protein_kinase_ATP_BS"/>
</dbReference>
<dbReference type="PANTHER" id="PTHR43289:SF6">
    <property type="entry name" value="SERINE_THREONINE-PROTEIN KINASE NEKL-3"/>
    <property type="match status" value="1"/>
</dbReference>
<protein>
    <recommendedName>
        <fullName evidence="7">Protein kinase domain-containing protein</fullName>
    </recommendedName>
</protein>
<proteinExistence type="predicted"/>
<evidence type="ECO:0000256" key="5">
    <source>
        <dbReference type="PROSITE-ProRule" id="PRU10141"/>
    </source>
</evidence>
<dbReference type="Pfam" id="PF00069">
    <property type="entry name" value="Pkinase"/>
    <property type="match status" value="1"/>
</dbReference>
<dbReference type="Proteomes" id="UP000028725">
    <property type="component" value="Unassembled WGS sequence"/>
</dbReference>
<evidence type="ECO:0000256" key="6">
    <source>
        <dbReference type="SAM" id="MobiDB-lite"/>
    </source>
</evidence>
<evidence type="ECO:0000313" key="8">
    <source>
        <dbReference type="EMBL" id="KFE64324.1"/>
    </source>
</evidence>
<dbReference type="InterPro" id="IPR000719">
    <property type="entry name" value="Prot_kinase_dom"/>
</dbReference>
<keyword evidence="9" id="KW-1185">Reference proteome</keyword>
<keyword evidence="2 5" id="KW-0547">Nucleotide-binding</keyword>
<dbReference type="PROSITE" id="PS50011">
    <property type="entry name" value="PROTEIN_KINASE_DOM"/>
    <property type="match status" value="1"/>
</dbReference>
<sequence>MSEDDRTYPPSTGAPQGKPPSALRVEPGVVLKDTYRIESELGSGGMGTVFLATHLGLEKTMAVKVLSPRAIASPESLARFTREARVAGKVNHPAMTAVIDFGVEQGTPYIVMEYVDGEELADVIERRGAMPPRQAVAVMRQIVSLLHAAHALGIVHRDLKPSNIKVVKAGPDDGQLFVKVLDFGIAKVVGDIAGQLTSEGMMVGTPAYMAPEQIAAKPIDGRTDLYAAGLIFYELLSGVRAFKGDTIARILHAQMSEPPPPLGLPVPDVLRQTLEKFYAKRPEDRFQDAAEADRSLVACDEALRSAAVNPGAAGPMQRPQPVNRPDAAADLGGFSATLHRPESGASGTAITPGNPLPARPITDRDHVTPMSIQGATVPAPVPVPAPTPMPMPSPEAPAQAKGSPNSGLLKGCLIVAVVFIGGCLGLTLLGSLFGMGSDPHDEEEDAHFNMQLTAPPGQVAYGAVQPAPEPGTDDELGAPSLLAPGCYVSQAILEATADGNGRPGEPWELGEIVSRTQEPCSPGRQRAPSAQARELAQTWPYEEEILQVEELMPPHPAPDAPGLLLRVVKARTQVAVAPH</sequence>
<feature type="region of interest" description="Disordered" evidence="6">
    <location>
        <begin position="378"/>
        <end position="404"/>
    </location>
</feature>
<evidence type="ECO:0000256" key="2">
    <source>
        <dbReference type="ARBA" id="ARBA00022741"/>
    </source>
</evidence>
<keyword evidence="4 5" id="KW-0067">ATP-binding</keyword>
<dbReference type="Gene3D" id="3.30.200.20">
    <property type="entry name" value="Phosphorylase Kinase, domain 1"/>
    <property type="match status" value="1"/>
</dbReference>
<feature type="region of interest" description="Disordered" evidence="6">
    <location>
        <begin position="1"/>
        <end position="23"/>
    </location>
</feature>
<feature type="domain" description="Protein kinase" evidence="7">
    <location>
        <begin position="35"/>
        <end position="297"/>
    </location>
</feature>
<dbReference type="GO" id="GO:0005524">
    <property type="term" value="F:ATP binding"/>
    <property type="evidence" value="ECO:0007669"/>
    <property type="project" value="UniProtKB-UniRule"/>
</dbReference>
<dbReference type="EMBL" id="JMCB01000014">
    <property type="protein sequence ID" value="KFE64324.1"/>
    <property type="molecule type" value="Genomic_DNA"/>
</dbReference>
<feature type="binding site" evidence="5">
    <location>
        <position position="64"/>
    </location>
    <ligand>
        <name>ATP</name>
        <dbReference type="ChEBI" id="CHEBI:30616"/>
    </ligand>
</feature>
<reference evidence="8 9" key="1">
    <citation type="submission" date="2014-04" db="EMBL/GenBank/DDBJ databases">
        <title>Genome assembly of Hyalangium minutum DSM 14724.</title>
        <authorList>
            <person name="Sharma G."/>
            <person name="Subramanian S."/>
        </authorList>
    </citation>
    <scope>NUCLEOTIDE SEQUENCE [LARGE SCALE GENOMIC DNA]</scope>
    <source>
        <strain evidence="8 9">DSM 14724</strain>
    </source>
</reference>
<dbReference type="PROSITE" id="PS00107">
    <property type="entry name" value="PROTEIN_KINASE_ATP"/>
    <property type="match status" value="1"/>
</dbReference>
<accession>A0A085W9G1</accession>
<dbReference type="GO" id="GO:0004674">
    <property type="term" value="F:protein serine/threonine kinase activity"/>
    <property type="evidence" value="ECO:0007669"/>
    <property type="project" value="TreeGrafter"/>
</dbReference>
<keyword evidence="1" id="KW-0808">Transferase</keyword>
<dbReference type="SMART" id="SM00220">
    <property type="entry name" value="S_TKc"/>
    <property type="match status" value="1"/>
</dbReference>